<sequence>MIQKYEIAKLYDTINNDDFLDLTLQAYILCLIEKEGDSVLIEDLKEANELISKNICLSVNGLLKIENSAAIAVGFYKYFKTELNFTENNIFESYHNLYLHVAKFLKAEGYASKKEDISRELLTLLIIRFSKNGFLFVHYIDQLEEFDKINPKSRKRIYEFVNAYGNALTEIKAKTEVLYSDLTRLFELTESEATYNSNQYYLLEGLREFTIKKTEQAIVLFEYSCNCNIESGKIITALTAYLYEIHGEIFLSTIAQPYLANDLVAECIFYGLSMVKGIEHVGALSYLKLYESNKDNEVLIVALSKMLLNLISNEIKYNKKEEIDKACFERLENILVNYGALPAIKIIDQMAFIKGHENYKTHLLLTLIDQSYFNMKEFLRVIENVYWRLDDLKSFKQVLTAIADKEPFRDLGKNFKNFINKCDKKELDWTIIELVTDNKSSRRELGNSIFNANRLQSDYMLDYDLLSLAPLTQYKLWVGLCQNIGEPRNYLIALLPLLNSNSETVRESFISKLEELTQDYAGHITKALDDYSHIYKRPEVLERVTKYRDEFFRINADCKEGIAELNPYETQYRLLREFNKLHNRNFSRTIEKGAKENSFLSMIGKTVKLGKGGGWKFPGREGVKKLGHIQTGMVLPRSLFIYPEEYNIQCGIEQRTDWEEEQFDLIIQLIANE</sequence>
<accession>A0A501QCI8</accession>
<gene>
    <name evidence="1" type="ORF">FJA49_08390</name>
</gene>
<dbReference type="Proteomes" id="UP000319175">
    <property type="component" value="Unassembled WGS sequence"/>
</dbReference>
<reference evidence="1 2" key="1">
    <citation type="submission" date="2019-06" db="EMBL/GenBank/DDBJ databases">
        <title>Flavobacterium sp. MaA-Y11 from geoumgang.</title>
        <authorList>
            <person name="Jeong S."/>
        </authorList>
    </citation>
    <scope>NUCLEOTIDE SEQUENCE [LARGE SCALE GENOMIC DNA]</scope>
    <source>
        <strain evidence="1 2">MaA-Y11</strain>
    </source>
</reference>
<dbReference type="EMBL" id="VFJE01000053">
    <property type="protein sequence ID" value="TPD69915.1"/>
    <property type="molecule type" value="Genomic_DNA"/>
</dbReference>
<keyword evidence="2" id="KW-1185">Reference proteome</keyword>
<dbReference type="OrthoDB" id="1252358at2"/>
<proteinExistence type="predicted"/>
<evidence type="ECO:0000313" key="1">
    <source>
        <dbReference type="EMBL" id="TPD69915.1"/>
    </source>
</evidence>
<evidence type="ECO:0000313" key="2">
    <source>
        <dbReference type="Proteomes" id="UP000319175"/>
    </source>
</evidence>
<dbReference type="AlphaFoldDB" id="A0A501QCI8"/>
<name>A0A501QCI8_9FLAO</name>
<comment type="caution">
    <text evidence="1">The sequence shown here is derived from an EMBL/GenBank/DDBJ whole genome shotgun (WGS) entry which is preliminary data.</text>
</comment>
<dbReference type="RefSeq" id="WP_140000521.1">
    <property type="nucleotide sequence ID" value="NZ_VFJE01000053.1"/>
</dbReference>
<protein>
    <submittedName>
        <fullName evidence="1">Uncharacterized protein</fullName>
    </submittedName>
</protein>
<organism evidence="1 2">
    <name type="scientific">Flavobacterium microcysteis</name>
    <dbReference type="NCBI Taxonomy" id="2596891"/>
    <lineage>
        <taxon>Bacteria</taxon>
        <taxon>Pseudomonadati</taxon>
        <taxon>Bacteroidota</taxon>
        <taxon>Flavobacteriia</taxon>
        <taxon>Flavobacteriales</taxon>
        <taxon>Flavobacteriaceae</taxon>
        <taxon>Flavobacterium</taxon>
    </lineage>
</organism>